<keyword evidence="3" id="KW-1185">Reference proteome</keyword>
<evidence type="ECO:0000256" key="1">
    <source>
        <dbReference type="SAM" id="SignalP"/>
    </source>
</evidence>
<sequence>MPNPLRPLLLALLLAAPAISAPSGAKAQEIADCRTDLPPDLNPRIDALSEASRPFANGEVRLAPVSTGPISSGPHYLVILSPPRDAQGLRQCKTLKFEGDKGFAALEFNALTADYDPAKGLIFTLPALIYLPEESFVNSMVMTLTLNQSTGAIDVQTELGNE</sequence>
<feature type="signal peptide" evidence="1">
    <location>
        <begin position="1"/>
        <end position="27"/>
    </location>
</feature>
<evidence type="ECO:0000313" key="3">
    <source>
        <dbReference type="Proteomes" id="UP001315686"/>
    </source>
</evidence>
<comment type="caution">
    <text evidence="2">The sequence shown here is derived from an EMBL/GenBank/DDBJ whole genome shotgun (WGS) entry which is preliminary data.</text>
</comment>
<dbReference type="AlphaFoldDB" id="A0AAP2CXC4"/>
<reference evidence="2 3" key="1">
    <citation type="journal article" date="2021" name="Arch. Microbiol.">
        <title>Harenicola maris gen. nov., sp. nov. isolated from the Sea of Japan shallow sediments.</title>
        <authorList>
            <person name="Romanenko L.A."/>
            <person name="Kurilenko V.V."/>
            <person name="Chernysheva N.Y."/>
            <person name="Tekutyeva L.A."/>
            <person name="Velansky P.V."/>
            <person name="Svetashev V.I."/>
            <person name="Isaeva M.P."/>
        </authorList>
    </citation>
    <scope>NUCLEOTIDE SEQUENCE [LARGE SCALE GENOMIC DNA]</scope>
    <source>
        <strain evidence="2 3">KMM 3653</strain>
    </source>
</reference>
<keyword evidence="1" id="KW-0732">Signal</keyword>
<organism evidence="2 3">
    <name type="scientific">Harenicola maris</name>
    <dbReference type="NCBI Taxonomy" id="2841044"/>
    <lineage>
        <taxon>Bacteria</taxon>
        <taxon>Pseudomonadati</taxon>
        <taxon>Pseudomonadota</taxon>
        <taxon>Alphaproteobacteria</taxon>
        <taxon>Rhodobacterales</taxon>
        <taxon>Paracoccaceae</taxon>
        <taxon>Harenicola</taxon>
    </lineage>
</organism>
<proteinExistence type="predicted"/>
<dbReference type="EMBL" id="JADQAZ010000004">
    <property type="protein sequence ID" value="MBT0959238.1"/>
    <property type="molecule type" value="Genomic_DNA"/>
</dbReference>
<gene>
    <name evidence="2" type="ORF">IV417_17760</name>
</gene>
<dbReference type="RefSeq" id="WP_327795473.1">
    <property type="nucleotide sequence ID" value="NZ_JADQAZ010000004.1"/>
</dbReference>
<name>A0AAP2CXC4_9RHOB</name>
<dbReference type="Proteomes" id="UP001315686">
    <property type="component" value="Unassembled WGS sequence"/>
</dbReference>
<accession>A0AAP2CXC4</accession>
<evidence type="ECO:0000313" key="2">
    <source>
        <dbReference type="EMBL" id="MBT0959238.1"/>
    </source>
</evidence>
<protein>
    <submittedName>
        <fullName evidence="2">Uncharacterized protein</fullName>
    </submittedName>
</protein>
<feature type="chain" id="PRO_5042960864" evidence="1">
    <location>
        <begin position="28"/>
        <end position="162"/>
    </location>
</feature>